<dbReference type="EnsemblMetazoa" id="SMAR012207-RA">
    <property type="protein sequence ID" value="SMAR012207-PA"/>
    <property type="gene ID" value="SMAR012207"/>
</dbReference>
<dbReference type="HOGENOM" id="CLU_012368_2_0_1"/>
<dbReference type="Proteomes" id="UP000014500">
    <property type="component" value="Unassembled WGS sequence"/>
</dbReference>
<dbReference type="InterPro" id="IPR001962">
    <property type="entry name" value="Asn_synthase"/>
</dbReference>
<dbReference type="InterPro" id="IPR014729">
    <property type="entry name" value="Rossmann-like_a/b/a_fold"/>
</dbReference>
<dbReference type="Pfam" id="PF00733">
    <property type="entry name" value="Asn_synthase"/>
    <property type="match status" value="2"/>
</dbReference>
<evidence type="ECO:0000259" key="4">
    <source>
        <dbReference type="PROSITE" id="PS51278"/>
    </source>
</evidence>
<dbReference type="PhylomeDB" id="T1JEG1"/>
<dbReference type="Pfam" id="PF13537">
    <property type="entry name" value="GATase_7"/>
    <property type="match status" value="1"/>
</dbReference>
<sequence length="574" mass="65532">MCGIFCSVAWGADIPLVFETDVLSRIKRRGPDYWFTRNIKLGASRHVCFACSILHLRGDRINSQLNTCGQDQSQSYLAWNGEIFGGYDVPLNKNDTEFLFELLNSVESDEDIVDVLRKIRGPWAFIFFQAKEEKLWFGRDVLGRRSLLWQFDKAEKTFKLSSVVDNDKSKWSEVPANGIFYLNLKYLTENPQFTCFPWSNQLGKVDDFIYFDVELDVRNEIKNPISNTLNKKLPSQDDLKSNDSFSKSAQFDKTMHDFIDVLRMSVKTRVENQQDICKCCSVVGSDISTCLHSKTGVLFSGGIDSSVLAVLADEFVPKTEPIDLMNVAFVRKFEKSEMDGEVPDRLSGRIALEELKLICPNRKWNFVEITVSKEELCAERHKTISPLIHPSNTVLDDSIGCSIWFAARGIGTIRLDKNHKQSQTYISTCRVLLVGMGADEQLAGYSRHRMRFANNGWKGLLEEMEMEMSRISFRNLGRDDRVIADHGCEARFPFLDENVIEFLNGLPIWFKANLNLPRGSGEKLLLRCASRVLGFDRVSSFAKKAIQFGTRISKIEERKQKGSDIMKESQEKLK</sequence>
<dbReference type="eggNOG" id="KOG0573">
    <property type="taxonomic scope" value="Eukaryota"/>
</dbReference>
<dbReference type="GO" id="GO:0006529">
    <property type="term" value="P:asparagine biosynthetic process"/>
    <property type="evidence" value="ECO:0007669"/>
    <property type="project" value="UniProtKB-KW"/>
</dbReference>
<dbReference type="OMA" id="SVYESCP"/>
<keyword evidence="6" id="KW-1185">Reference proteome</keyword>
<organism evidence="5 6">
    <name type="scientific">Strigamia maritima</name>
    <name type="common">European centipede</name>
    <name type="synonym">Geophilus maritimus</name>
    <dbReference type="NCBI Taxonomy" id="126957"/>
    <lineage>
        <taxon>Eukaryota</taxon>
        <taxon>Metazoa</taxon>
        <taxon>Ecdysozoa</taxon>
        <taxon>Arthropoda</taxon>
        <taxon>Myriapoda</taxon>
        <taxon>Chilopoda</taxon>
        <taxon>Pleurostigmophora</taxon>
        <taxon>Geophilomorpha</taxon>
        <taxon>Linotaeniidae</taxon>
        <taxon>Strigamia</taxon>
    </lineage>
</organism>
<dbReference type="GO" id="GO:0004066">
    <property type="term" value="F:asparagine synthase (glutamine-hydrolyzing) activity"/>
    <property type="evidence" value="ECO:0007669"/>
    <property type="project" value="InterPro"/>
</dbReference>
<keyword evidence="3" id="KW-0315">Glutamine amidotransferase</keyword>
<feature type="domain" description="Glutamine amidotransferase type-2" evidence="4">
    <location>
        <begin position="2"/>
        <end position="216"/>
    </location>
</feature>
<dbReference type="InterPro" id="IPR029055">
    <property type="entry name" value="Ntn_hydrolases_N"/>
</dbReference>
<protein>
    <recommendedName>
        <fullName evidence="4">Glutamine amidotransferase type-2 domain-containing protein</fullName>
    </recommendedName>
</protein>
<evidence type="ECO:0000313" key="5">
    <source>
        <dbReference type="EnsemblMetazoa" id="SMAR012207-PA"/>
    </source>
</evidence>
<evidence type="ECO:0000256" key="1">
    <source>
        <dbReference type="ARBA" id="ARBA00022605"/>
    </source>
</evidence>
<name>T1JEG1_STRMM</name>
<dbReference type="PROSITE" id="PS51278">
    <property type="entry name" value="GATASE_TYPE_2"/>
    <property type="match status" value="1"/>
</dbReference>
<dbReference type="SUPFAM" id="SSF56235">
    <property type="entry name" value="N-terminal nucleophile aminohydrolases (Ntn hydrolases)"/>
    <property type="match status" value="1"/>
</dbReference>
<dbReference type="InterPro" id="IPR017932">
    <property type="entry name" value="GATase_2_dom"/>
</dbReference>
<dbReference type="PANTHER" id="PTHR45937">
    <property type="entry name" value="ASPARAGINE SYNTHETASE DOMAIN-CONTAINING PROTEIN 1"/>
    <property type="match status" value="1"/>
</dbReference>
<reference evidence="6" key="1">
    <citation type="submission" date="2011-05" db="EMBL/GenBank/DDBJ databases">
        <authorList>
            <person name="Richards S.R."/>
            <person name="Qu J."/>
            <person name="Jiang H."/>
            <person name="Jhangiani S.N."/>
            <person name="Agravi P."/>
            <person name="Goodspeed R."/>
            <person name="Gross S."/>
            <person name="Mandapat C."/>
            <person name="Jackson L."/>
            <person name="Mathew T."/>
            <person name="Pu L."/>
            <person name="Thornton R."/>
            <person name="Saada N."/>
            <person name="Wilczek-Boney K.B."/>
            <person name="Lee S."/>
            <person name="Kovar C."/>
            <person name="Wu Y."/>
            <person name="Scherer S.E."/>
            <person name="Worley K.C."/>
            <person name="Muzny D.M."/>
            <person name="Gibbs R."/>
        </authorList>
    </citation>
    <scope>NUCLEOTIDE SEQUENCE</scope>
    <source>
        <strain evidence="6">Brora</strain>
    </source>
</reference>
<keyword evidence="2" id="KW-0061">Asparagine biosynthesis</keyword>
<dbReference type="Gene3D" id="3.40.50.620">
    <property type="entry name" value="HUPs"/>
    <property type="match status" value="1"/>
</dbReference>
<dbReference type="CDD" id="cd01991">
    <property type="entry name" value="Asn_synthase_B_C"/>
    <property type="match status" value="1"/>
</dbReference>
<dbReference type="InterPro" id="IPR051857">
    <property type="entry name" value="Asn_synthetase_domain"/>
</dbReference>
<dbReference type="SUPFAM" id="SSF52402">
    <property type="entry name" value="Adenine nucleotide alpha hydrolases-like"/>
    <property type="match status" value="1"/>
</dbReference>
<proteinExistence type="predicted"/>
<reference evidence="5" key="2">
    <citation type="submission" date="2015-02" db="UniProtKB">
        <authorList>
            <consortium name="EnsemblMetazoa"/>
        </authorList>
    </citation>
    <scope>IDENTIFICATION</scope>
</reference>
<dbReference type="EMBL" id="JH432117">
    <property type="status" value="NOT_ANNOTATED_CDS"/>
    <property type="molecule type" value="Genomic_DNA"/>
</dbReference>
<dbReference type="AlphaFoldDB" id="T1JEG1"/>
<evidence type="ECO:0000256" key="2">
    <source>
        <dbReference type="ARBA" id="ARBA00022888"/>
    </source>
</evidence>
<dbReference type="Gene3D" id="3.60.20.10">
    <property type="entry name" value="Glutamine Phosphoribosylpyrophosphate, subunit 1, domain 1"/>
    <property type="match status" value="1"/>
</dbReference>
<accession>T1JEG1</accession>
<dbReference type="STRING" id="126957.T1JEG1"/>
<dbReference type="PANTHER" id="PTHR45937:SF1">
    <property type="entry name" value="ASPARAGINE SYNTHETASE DOMAIN-CONTAINING PROTEIN 1"/>
    <property type="match status" value="1"/>
</dbReference>
<evidence type="ECO:0000256" key="3">
    <source>
        <dbReference type="ARBA" id="ARBA00022962"/>
    </source>
</evidence>
<evidence type="ECO:0000313" key="6">
    <source>
        <dbReference type="Proteomes" id="UP000014500"/>
    </source>
</evidence>
<keyword evidence="1" id="KW-0028">Amino-acid biosynthesis</keyword>